<evidence type="ECO:0000256" key="1">
    <source>
        <dbReference type="SAM" id="MobiDB-lite"/>
    </source>
</evidence>
<evidence type="ECO:0000313" key="2">
    <source>
        <dbReference type="EMBL" id="CAK9022556.1"/>
    </source>
</evidence>
<feature type="compositionally biased region" description="Basic and acidic residues" evidence="1">
    <location>
        <begin position="220"/>
        <end position="231"/>
    </location>
</feature>
<reference evidence="2 3" key="1">
    <citation type="submission" date="2024-02" db="EMBL/GenBank/DDBJ databases">
        <authorList>
            <person name="Chen Y."/>
            <person name="Shah S."/>
            <person name="Dougan E. K."/>
            <person name="Thang M."/>
            <person name="Chan C."/>
        </authorList>
    </citation>
    <scope>NUCLEOTIDE SEQUENCE [LARGE SCALE GENOMIC DNA]</scope>
</reference>
<feature type="compositionally biased region" description="Polar residues" evidence="1">
    <location>
        <begin position="201"/>
        <end position="219"/>
    </location>
</feature>
<sequence>MEPVSPPPPPSRPYVATPPPNRPSMQAAADEKRQARSAPPERSQSSDVIDPLLMGRHSKLYQRRKEIESDLRQQFSLPEEAMEVLSQLRSRRSSSYGCPPPVPKPRAGKSKLPPIPKPSEPRPNDASHFAEKDVVPPWWKVEQENLARRDQEREAAVWSRSPEPRLAPHVAEVSSAAQAYVLDQSVHLRPQSWRIGRHTPDQNASDSKNPSDASFSQGHQFEEPWKAKARELQALASAHRLKHEELKRQKAKAEQEIRRDDEKEDFSPTNPASQGQYSQEYLKELREREEQRFQEMKREELRKLQKDREEASKRRQEQEEWEKAMRRQFAEEAERLKAAQKQQQEVEEEQQRQWQQEMERQRAERKARRRREAEREERHRAREAAQAEAQQARAARPEHMPDPPRSFRPEVPGFQFGADHHRSSSQPSFSPSSGSVPPRPAPPGGRQFEASARKRVKSEQAYREPKFSTGELQAAKSAAMRQLLSLKQNPSREARQKGFKELLRVWHPDKNPESCEVATAVFQMIQAERSRILPK</sequence>
<proteinExistence type="predicted"/>
<dbReference type="EMBL" id="CAXAMM010010191">
    <property type="protein sequence ID" value="CAK9022556.1"/>
    <property type="molecule type" value="Genomic_DNA"/>
</dbReference>
<dbReference type="SUPFAM" id="SSF46565">
    <property type="entry name" value="Chaperone J-domain"/>
    <property type="match status" value="1"/>
</dbReference>
<comment type="caution">
    <text evidence="2">The sequence shown here is derived from an EMBL/GenBank/DDBJ whole genome shotgun (WGS) entry which is preliminary data.</text>
</comment>
<feature type="compositionally biased region" description="Basic and acidic residues" evidence="1">
    <location>
        <begin position="371"/>
        <end position="385"/>
    </location>
</feature>
<feature type="compositionally biased region" description="Pro residues" evidence="1">
    <location>
        <begin position="1"/>
        <end position="22"/>
    </location>
</feature>
<feature type="region of interest" description="Disordered" evidence="1">
    <location>
        <begin position="1"/>
        <end position="54"/>
    </location>
</feature>
<gene>
    <name evidence="2" type="ORF">SCF082_LOCUS15837</name>
</gene>
<feature type="compositionally biased region" description="Basic and acidic residues" evidence="1">
    <location>
        <begin position="119"/>
        <end position="134"/>
    </location>
</feature>
<organism evidence="2 3">
    <name type="scientific">Durusdinium trenchii</name>
    <dbReference type="NCBI Taxonomy" id="1381693"/>
    <lineage>
        <taxon>Eukaryota</taxon>
        <taxon>Sar</taxon>
        <taxon>Alveolata</taxon>
        <taxon>Dinophyceae</taxon>
        <taxon>Suessiales</taxon>
        <taxon>Symbiodiniaceae</taxon>
        <taxon>Durusdinium</taxon>
    </lineage>
</organism>
<dbReference type="Proteomes" id="UP001642464">
    <property type="component" value="Unassembled WGS sequence"/>
</dbReference>
<feature type="compositionally biased region" description="Polar residues" evidence="1">
    <location>
        <begin position="267"/>
        <end position="279"/>
    </location>
</feature>
<feature type="compositionally biased region" description="Basic and acidic residues" evidence="1">
    <location>
        <begin position="395"/>
        <end position="408"/>
    </location>
</feature>
<name>A0ABP0K6X3_9DINO</name>
<dbReference type="Gene3D" id="1.10.287.110">
    <property type="entry name" value="DnaJ domain"/>
    <property type="match status" value="1"/>
</dbReference>
<feature type="compositionally biased region" description="Basic and acidic residues" evidence="1">
    <location>
        <begin position="242"/>
        <end position="261"/>
    </location>
</feature>
<keyword evidence="3" id="KW-1185">Reference proteome</keyword>
<feature type="region of interest" description="Disordered" evidence="1">
    <location>
        <begin position="83"/>
        <end position="134"/>
    </location>
</feature>
<feature type="compositionally biased region" description="Low complexity" evidence="1">
    <location>
        <begin position="424"/>
        <end position="436"/>
    </location>
</feature>
<accession>A0ABP0K6X3</accession>
<dbReference type="InterPro" id="IPR036869">
    <property type="entry name" value="J_dom_sf"/>
</dbReference>
<feature type="region of interest" description="Disordered" evidence="1">
    <location>
        <begin position="189"/>
        <end position="474"/>
    </location>
</feature>
<protein>
    <submittedName>
        <fullName evidence="2">Reticulocyte-binding protein 2 homolog a</fullName>
    </submittedName>
</protein>
<feature type="compositionally biased region" description="Basic and acidic residues" evidence="1">
    <location>
        <begin position="281"/>
        <end position="337"/>
    </location>
</feature>
<evidence type="ECO:0000313" key="3">
    <source>
        <dbReference type="Proteomes" id="UP001642464"/>
    </source>
</evidence>
<feature type="compositionally biased region" description="Basic and acidic residues" evidence="1">
    <location>
        <begin position="457"/>
        <end position="466"/>
    </location>
</feature>